<evidence type="ECO:0000313" key="2">
    <source>
        <dbReference type="EMBL" id="KAJ8365980.1"/>
    </source>
</evidence>
<organism evidence="2 3">
    <name type="scientific">Synaphobranchus kaupii</name>
    <name type="common">Kaup's arrowtooth eel</name>
    <dbReference type="NCBI Taxonomy" id="118154"/>
    <lineage>
        <taxon>Eukaryota</taxon>
        <taxon>Metazoa</taxon>
        <taxon>Chordata</taxon>
        <taxon>Craniata</taxon>
        <taxon>Vertebrata</taxon>
        <taxon>Euteleostomi</taxon>
        <taxon>Actinopterygii</taxon>
        <taxon>Neopterygii</taxon>
        <taxon>Teleostei</taxon>
        <taxon>Anguilliformes</taxon>
        <taxon>Synaphobranchidae</taxon>
        <taxon>Synaphobranchus</taxon>
    </lineage>
</organism>
<feature type="region of interest" description="Disordered" evidence="1">
    <location>
        <begin position="1"/>
        <end position="41"/>
    </location>
</feature>
<feature type="compositionally biased region" description="Basic and acidic residues" evidence="1">
    <location>
        <begin position="18"/>
        <end position="27"/>
    </location>
</feature>
<dbReference type="AlphaFoldDB" id="A0A9Q1FTK3"/>
<dbReference type="Proteomes" id="UP001152622">
    <property type="component" value="Chromosome 4"/>
</dbReference>
<keyword evidence="3" id="KW-1185">Reference proteome</keyword>
<reference evidence="2" key="1">
    <citation type="journal article" date="2023" name="Science">
        <title>Genome structures resolve the early diversification of teleost fishes.</title>
        <authorList>
            <person name="Parey E."/>
            <person name="Louis A."/>
            <person name="Montfort J."/>
            <person name="Bouchez O."/>
            <person name="Roques C."/>
            <person name="Iampietro C."/>
            <person name="Lluch J."/>
            <person name="Castinel A."/>
            <person name="Donnadieu C."/>
            <person name="Desvignes T."/>
            <person name="Floi Bucao C."/>
            <person name="Jouanno E."/>
            <person name="Wen M."/>
            <person name="Mejri S."/>
            <person name="Dirks R."/>
            <person name="Jansen H."/>
            <person name="Henkel C."/>
            <person name="Chen W.J."/>
            <person name="Zahm M."/>
            <person name="Cabau C."/>
            <person name="Klopp C."/>
            <person name="Thompson A.W."/>
            <person name="Robinson-Rechavi M."/>
            <person name="Braasch I."/>
            <person name="Lecointre G."/>
            <person name="Bobe J."/>
            <person name="Postlethwait J.H."/>
            <person name="Berthelot C."/>
            <person name="Roest Crollius H."/>
            <person name="Guiguen Y."/>
        </authorList>
    </citation>
    <scope>NUCLEOTIDE SEQUENCE</scope>
    <source>
        <strain evidence="2">WJC10195</strain>
    </source>
</reference>
<protein>
    <submittedName>
        <fullName evidence="2">Uncharacterized protein</fullName>
    </submittedName>
</protein>
<gene>
    <name evidence="2" type="ORF">SKAU_G00148110</name>
</gene>
<proteinExistence type="predicted"/>
<dbReference type="EMBL" id="JAINUF010000004">
    <property type="protein sequence ID" value="KAJ8365980.1"/>
    <property type="molecule type" value="Genomic_DNA"/>
</dbReference>
<accession>A0A9Q1FTK3</accession>
<evidence type="ECO:0000256" key="1">
    <source>
        <dbReference type="SAM" id="MobiDB-lite"/>
    </source>
</evidence>
<sequence>MLHAISGVQKSAPNTRKGGSDVTDRQSAKARSYLGDTSSTPAAEGAGGIVGYVTSPVFWDSKSKRRRRWTSHESDMGHACAFAVVLHRLLTDGLLWTVELLSGEVKPLNRALMSWEVKEINKELVLSPLEPLRILMTFQRTPSNEDTPRVPLTL</sequence>
<comment type="caution">
    <text evidence="2">The sequence shown here is derived from an EMBL/GenBank/DDBJ whole genome shotgun (WGS) entry which is preliminary data.</text>
</comment>
<evidence type="ECO:0000313" key="3">
    <source>
        <dbReference type="Proteomes" id="UP001152622"/>
    </source>
</evidence>
<name>A0A9Q1FTK3_SYNKA</name>